<dbReference type="EMBL" id="CP065050">
    <property type="protein sequence ID" value="QPI54562.1"/>
    <property type="molecule type" value="Genomic_DNA"/>
</dbReference>
<dbReference type="Proteomes" id="UP000663421">
    <property type="component" value="Chromosome"/>
</dbReference>
<protein>
    <submittedName>
        <fullName evidence="1">Uncharacterized protein</fullName>
    </submittedName>
</protein>
<accession>A0ABX6VZ30</accession>
<name>A0ABX6VZ30_STRMQ</name>
<evidence type="ECO:0000313" key="2">
    <source>
        <dbReference type="Proteomes" id="UP000663421"/>
    </source>
</evidence>
<keyword evidence="2" id="KW-1185">Reference proteome</keyword>
<organism evidence="1 2">
    <name type="scientific">Streptomyces malaysiensis</name>
    <dbReference type="NCBI Taxonomy" id="92644"/>
    <lineage>
        <taxon>Bacteria</taxon>
        <taxon>Bacillati</taxon>
        <taxon>Actinomycetota</taxon>
        <taxon>Actinomycetes</taxon>
        <taxon>Kitasatosporales</taxon>
        <taxon>Streptomycetaceae</taxon>
        <taxon>Streptomyces</taxon>
        <taxon>Streptomyces violaceusniger group</taxon>
    </lineage>
</organism>
<reference evidence="1 2" key="1">
    <citation type="submission" date="2020-11" db="EMBL/GenBank/DDBJ databases">
        <title>Complete genome sequence unveiled secondary metabolic potentials in Streptomyces solisilvae HNM0141.</title>
        <authorList>
            <person name="Huang X."/>
        </authorList>
    </citation>
    <scope>NUCLEOTIDE SEQUENCE [LARGE SCALE GENOMIC DNA]</scope>
    <source>
        <strain evidence="1 2">HNM0141</strain>
    </source>
</reference>
<sequence length="148" mass="15652">MSVSELRASDITRTARLVGCAALTDRTIARLTSGIAASGRGENDHPAWYGGFIGDIDAQRTADAAVDADHKARAGHTASLGEWAGFLGPWNEQARVEGERRQSAESTVFKSLDSLGSTAAMGFTLEDHIAFDLFPGSATERNPGCITL</sequence>
<evidence type="ECO:0000313" key="1">
    <source>
        <dbReference type="EMBL" id="QPI54562.1"/>
    </source>
</evidence>
<gene>
    <name evidence="1" type="ORF">I1A49_06170</name>
</gene>
<proteinExistence type="predicted"/>